<dbReference type="EMBL" id="NGJN01000003">
    <property type="protein sequence ID" value="OZV69234.1"/>
    <property type="molecule type" value="Genomic_DNA"/>
</dbReference>
<dbReference type="RefSeq" id="WP_094968007.1">
    <property type="nucleotide sequence ID" value="NZ_NGJN01000003.1"/>
</dbReference>
<sequence length="422" mass="48196">MKIVLSHSGKQHSYQVAKAMDQLGVLDTFYTSAYVRYKGLQRFFLRTKNNYFTRRFVTGLSGDQINANWRFELKEILFRKLYGKSIKTQNAVYNRDVKFDAYVAQQIEKRAKREDLKDKLFWGFQGSCYKSLKAARKAGMITVIELATAHVVAAKRILGEEQKLQPEWADSIDNLRFPKAYEDRLIEEPHLADYVVAASEFTKATLLEVGVPEPKILYLPLGVEVAEVASKREAKYKKPIKLLYAGTVTQRKGIKYLLEAIKSYDSSEIELHIYGHVQGSGEAFKAYEADVCYHGPVSQTELFTLYKNFDFLVLPSIFEGFGLVIIEAMAAGLPVVTTKHTYGAELISHEENGFLVDIRSISGLRQVFDNILKLKEEQYLTLSSKAKDAIQSLTWQHYKARLKDQLEQLMVLRSNDTVKPQL</sequence>
<organism evidence="3 4">
    <name type="scientific">Winogradskyella aurantia</name>
    <dbReference type="NCBI Taxonomy" id="1915063"/>
    <lineage>
        <taxon>Bacteria</taxon>
        <taxon>Pseudomonadati</taxon>
        <taxon>Bacteroidota</taxon>
        <taxon>Flavobacteriia</taxon>
        <taxon>Flavobacteriales</taxon>
        <taxon>Flavobacteriaceae</taxon>
        <taxon>Winogradskyella</taxon>
    </lineage>
</organism>
<dbReference type="SUPFAM" id="SSF53756">
    <property type="entry name" value="UDP-Glycosyltransferase/glycogen phosphorylase"/>
    <property type="match status" value="1"/>
</dbReference>
<evidence type="ECO:0000256" key="1">
    <source>
        <dbReference type="ARBA" id="ARBA00022679"/>
    </source>
</evidence>
<dbReference type="InterPro" id="IPR001296">
    <property type="entry name" value="Glyco_trans_1"/>
</dbReference>
<dbReference type="GO" id="GO:0016757">
    <property type="term" value="F:glycosyltransferase activity"/>
    <property type="evidence" value="ECO:0007669"/>
    <property type="project" value="InterPro"/>
</dbReference>
<dbReference type="Proteomes" id="UP000216840">
    <property type="component" value="Unassembled WGS sequence"/>
</dbReference>
<evidence type="ECO:0000313" key="4">
    <source>
        <dbReference type="Proteomes" id="UP000216840"/>
    </source>
</evidence>
<dbReference type="PANTHER" id="PTHR46401:SF2">
    <property type="entry name" value="GLYCOSYLTRANSFERASE WBBK-RELATED"/>
    <property type="match status" value="1"/>
</dbReference>
<keyword evidence="1" id="KW-0808">Transferase</keyword>
<comment type="caution">
    <text evidence="3">The sequence shown here is derived from an EMBL/GenBank/DDBJ whole genome shotgun (WGS) entry which is preliminary data.</text>
</comment>
<protein>
    <recommendedName>
        <fullName evidence="2">Glycosyl transferase family 1 domain-containing protein</fullName>
    </recommendedName>
</protein>
<dbReference type="AlphaFoldDB" id="A0A265UV96"/>
<reference evidence="3 4" key="1">
    <citation type="submission" date="2017-05" db="EMBL/GenBank/DDBJ databases">
        <title>The draft genome sequence of Idiomarina salinarum WNB302.</title>
        <authorList>
            <person name="Sun Y."/>
            <person name="Chen B."/>
            <person name="Du Z."/>
        </authorList>
    </citation>
    <scope>NUCLEOTIDE SEQUENCE [LARGE SCALE GENOMIC DNA]</scope>
    <source>
        <strain evidence="3 4">WNB302</strain>
    </source>
</reference>
<name>A0A265UV96_9FLAO</name>
<evidence type="ECO:0000259" key="2">
    <source>
        <dbReference type="Pfam" id="PF00534"/>
    </source>
</evidence>
<dbReference type="PANTHER" id="PTHR46401">
    <property type="entry name" value="GLYCOSYLTRANSFERASE WBBK-RELATED"/>
    <property type="match status" value="1"/>
</dbReference>
<evidence type="ECO:0000313" key="3">
    <source>
        <dbReference type="EMBL" id="OZV69234.1"/>
    </source>
</evidence>
<keyword evidence="4" id="KW-1185">Reference proteome</keyword>
<accession>A0A265UV96</accession>
<dbReference type="OrthoDB" id="596635at2"/>
<dbReference type="Gene3D" id="3.40.50.2000">
    <property type="entry name" value="Glycogen Phosphorylase B"/>
    <property type="match status" value="2"/>
</dbReference>
<proteinExistence type="predicted"/>
<dbReference type="Pfam" id="PF00534">
    <property type="entry name" value="Glycos_transf_1"/>
    <property type="match status" value="1"/>
</dbReference>
<dbReference type="GO" id="GO:0009103">
    <property type="term" value="P:lipopolysaccharide biosynthetic process"/>
    <property type="evidence" value="ECO:0007669"/>
    <property type="project" value="TreeGrafter"/>
</dbReference>
<dbReference type="CDD" id="cd03801">
    <property type="entry name" value="GT4_PimA-like"/>
    <property type="match status" value="1"/>
</dbReference>
<feature type="domain" description="Glycosyl transferase family 1" evidence="2">
    <location>
        <begin position="230"/>
        <end position="384"/>
    </location>
</feature>
<gene>
    <name evidence="3" type="ORF">CA834_07195</name>
</gene>